<dbReference type="InterPro" id="IPR025357">
    <property type="entry name" value="DUF4261"/>
</dbReference>
<evidence type="ECO:0000313" key="2">
    <source>
        <dbReference type="EMBL" id="PJO43053.1"/>
    </source>
</evidence>
<gene>
    <name evidence="2" type="ORF">CWD94_14910</name>
</gene>
<evidence type="ECO:0000313" key="3">
    <source>
        <dbReference type="Proteomes" id="UP000232101"/>
    </source>
</evidence>
<organism evidence="2 3">
    <name type="scientific">Lysinibacillus xylanilyticus</name>
    <dbReference type="NCBI Taxonomy" id="582475"/>
    <lineage>
        <taxon>Bacteria</taxon>
        <taxon>Bacillati</taxon>
        <taxon>Bacillota</taxon>
        <taxon>Bacilli</taxon>
        <taxon>Bacillales</taxon>
        <taxon>Bacillaceae</taxon>
        <taxon>Lysinibacillus</taxon>
    </lineage>
</organism>
<feature type="domain" description="DUF4261" evidence="1">
    <location>
        <begin position="211"/>
        <end position="285"/>
    </location>
</feature>
<dbReference type="RefSeq" id="WP_100543698.1">
    <property type="nucleotide sequence ID" value="NZ_JBIWIC010000003.1"/>
</dbReference>
<dbReference type="Proteomes" id="UP000232101">
    <property type="component" value="Unassembled WGS sequence"/>
</dbReference>
<dbReference type="EMBL" id="PHQY01000646">
    <property type="protein sequence ID" value="PJO43053.1"/>
    <property type="molecule type" value="Genomic_DNA"/>
</dbReference>
<sequence>MNEIIEQEKDFGFARVYAIELLFKEKPVVDRELLYSKIEQYMGRTDRPQNEKSGSLAVWEPYEQHEKGEMLHFFHLNYMVKHAEGELPAQTMLTGTNVGPISDYEAALQQSWHWNEAGQTLQECSHALLLVDMMASGLEPKKRLELHTNVLRAIVETVPCAAIYFRESNKLVEPSVFLAAIDEGEMLYGALNIRFYNVEGTGSERQEGLMDSIGLAALGIPDVQCHFYDMDTNEVAGCLTNFAYYLFNQGDIITDGETIGFTEEMRWRCEHQYALAVPHRIVIDLDPGEGNYAGHQGGSEK</sequence>
<reference evidence="2 3" key="1">
    <citation type="submission" date="2017-11" db="EMBL/GenBank/DDBJ databases">
        <title>Bacterial isolate from king chilli rhizosphere.</title>
        <authorList>
            <person name="Takhelmayum P."/>
            <person name="Sarangthem I."/>
        </authorList>
    </citation>
    <scope>NUCLEOTIDE SEQUENCE [LARGE SCALE GENOMIC DNA]</scope>
    <source>
        <strain evidence="3">t26</strain>
    </source>
</reference>
<dbReference type="AlphaFoldDB" id="A0A2M9Q4Q6"/>
<accession>A0A2M9Q4Q6</accession>
<dbReference type="Pfam" id="PF14080">
    <property type="entry name" value="DUF4261"/>
    <property type="match status" value="1"/>
</dbReference>
<protein>
    <recommendedName>
        <fullName evidence="1">DUF4261 domain-containing protein</fullName>
    </recommendedName>
</protein>
<evidence type="ECO:0000259" key="1">
    <source>
        <dbReference type="Pfam" id="PF14080"/>
    </source>
</evidence>
<proteinExistence type="predicted"/>
<comment type="caution">
    <text evidence="2">The sequence shown here is derived from an EMBL/GenBank/DDBJ whole genome shotgun (WGS) entry which is preliminary data.</text>
</comment>
<name>A0A2M9Q4Q6_9BACI</name>